<reference evidence="2 3" key="1">
    <citation type="submission" date="2024-08" db="EMBL/GenBank/DDBJ databases">
        <title>Gnathostoma spinigerum genome.</title>
        <authorList>
            <person name="Gonzalez-Bertolin B."/>
            <person name="Monzon S."/>
            <person name="Zaballos A."/>
            <person name="Jimenez P."/>
            <person name="Dekumyoy P."/>
            <person name="Varona S."/>
            <person name="Cuesta I."/>
            <person name="Sumanam S."/>
            <person name="Adisakwattana P."/>
            <person name="Gasser R.B."/>
            <person name="Hernandez-Gonzalez A."/>
            <person name="Young N.D."/>
            <person name="Perteguer M.J."/>
        </authorList>
    </citation>
    <scope>NUCLEOTIDE SEQUENCE [LARGE SCALE GENOMIC DNA]</scope>
    <source>
        <strain evidence="2">AL3</strain>
        <tissue evidence="2">Liver</tissue>
    </source>
</reference>
<accession>A0ABD6EUH4</accession>
<dbReference type="AlphaFoldDB" id="A0ABD6EUH4"/>
<name>A0ABD6EUH4_9BILA</name>
<evidence type="ECO:0000259" key="1">
    <source>
        <dbReference type="PROSITE" id="PS51186"/>
    </source>
</evidence>
<evidence type="ECO:0000313" key="2">
    <source>
        <dbReference type="EMBL" id="MFH4982981.1"/>
    </source>
</evidence>
<sequence>MFGQHHSPRPAITKVYITVAHSDRHNTTPRSDEEIYSTKIEYSFCALRQMQSNGAEDEKITEELRSKVIPAYTIRQTASAEHWRQFQEMVEDEGWDSDDHTVLTFLPHLQSTRLEIAVDEDDKLIGALVWNAYDGIAFVGFYVVHQDLRGLGIGSRLWENGMHRIGNTPAALRAGEVVENYY</sequence>
<dbReference type="CDD" id="cd04301">
    <property type="entry name" value="NAT_SF"/>
    <property type="match status" value="1"/>
</dbReference>
<organism evidence="2 3">
    <name type="scientific">Gnathostoma spinigerum</name>
    <dbReference type="NCBI Taxonomy" id="75299"/>
    <lineage>
        <taxon>Eukaryota</taxon>
        <taxon>Metazoa</taxon>
        <taxon>Ecdysozoa</taxon>
        <taxon>Nematoda</taxon>
        <taxon>Chromadorea</taxon>
        <taxon>Rhabditida</taxon>
        <taxon>Spirurina</taxon>
        <taxon>Gnathostomatomorpha</taxon>
        <taxon>Gnathostomatoidea</taxon>
        <taxon>Gnathostomatidae</taxon>
        <taxon>Gnathostoma</taxon>
    </lineage>
</organism>
<dbReference type="PANTHER" id="PTHR47237:SF1">
    <property type="entry name" value="SLL0310 PROTEIN"/>
    <property type="match status" value="1"/>
</dbReference>
<dbReference type="PANTHER" id="PTHR47237">
    <property type="entry name" value="SLL0310 PROTEIN"/>
    <property type="match status" value="1"/>
</dbReference>
<feature type="domain" description="N-acetyltransferase" evidence="1">
    <location>
        <begin position="72"/>
        <end position="182"/>
    </location>
</feature>
<dbReference type="Pfam" id="PF00583">
    <property type="entry name" value="Acetyltransf_1"/>
    <property type="match status" value="1"/>
</dbReference>
<protein>
    <recommendedName>
        <fullName evidence="1">N-acetyltransferase domain-containing protein</fullName>
    </recommendedName>
</protein>
<dbReference type="InterPro" id="IPR052729">
    <property type="entry name" value="Acyl/Acetyltrans_Enzymes"/>
</dbReference>
<dbReference type="EMBL" id="JBGFUD010010681">
    <property type="protein sequence ID" value="MFH4982981.1"/>
    <property type="molecule type" value="Genomic_DNA"/>
</dbReference>
<dbReference type="InterPro" id="IPR016181">
    <property type="entry name" value="Acyl_CoA_acyltransferase"/>
</dbReference>
<keyword evidence="3" id="KW-1185">Reference proteome</keyword>
<comment type="caution">
    <text evidence="2">The sequence shown here is derived from an EMBL/GenBank/DDBJ whole genome shotgun (WGS) entry which is preliminary data.</text>
</comment>
<dbReference type="Proteomes" id="UP001608902">
    <property type="component" value="Unassembled WGS sequence"/>
</dbReference>
<dbReference type="InterPro" id="IPR000182">
    <property type="entry name" value="GNAT_dom"/>
</dbReference>
<dbReference type="Gene3D" id="3.40.630.30">
    <property type="match status" value="1"/>
</dbReference>
<evidence type="ECO:0000313" key="3">
    <source>
        <dbReference type="Proteomes" id="UP001608902"/>
    </source>
</evidence>
<gene>
    <name evidence="2" type="ORF">AB6A40_009690</name>
</gene>
<dbReference type="SUPFAM" id="SSF55729">
    <property type="entry name" value="Acyl-CoA N-acyltransferases (Nat)"/>
    <property type="match status" value="1"/>
</dbReference>
<proteinExistence type="predicted"/>
<dbReference type="PROSITE" id="PS51186">
    <property type="entry name" value="GNAT"/>
    <property type="match status" value="1"/>
</dbReference>